<comment type="caution">
    <text evidence="13">The sequence shown here is derived from an EMBL/GenBank/DDBJ whole genome shotgun (WGS) entry which is preliminary data.</text>
</comment>
<comment type="function">
    <text evidence="1 11">Catalyzes the reversible adenylation of nicotinate mononucleotide (NaMN) to nicotinic acid adenine dinucleotide (NaAD).</text>
</comment>
<dbReference type="InterPro" id="IPR004821">
    <property type="entry name" value="Cyt_trans-like"/>
</dbReference>
<gene>
    <name evidence="11" type="primary">nadD</name>
    <name evidence="13" type="ORF">NZ47_03765</name>
</gene>
<dbReference type="NCBIfam" id="TIGR00125">
    <property type="entry name" value="cyt_tran_rel"/>
    <property type="match status" value="1"/>
</dbReference>
<keyword evidence="6 11" id="KW-0548">Nucleotidyltransferase</keyword>
<dbReference type="InterPro" id="IPR005248">
    <property type="entry name" value="NadD/NMNAT"/>
</dbReference>
<dbReference type="Pfam" id="PF01467">
    <property type="entry name" value="CTP_transf_like"/>
    <property type="match status" value="1"/>
</dbReference>
<keyword evidence="4 11" id="KW-0662">Pyridine nucleotide biosynthesis</keyword>
<dbReference type="SUPFAM" id="SSF52374">
    <property type="entry name" value="Nucleotidylyl transferase"/>
    <property type="match status" value="1"/>
</dbReference>
<reference evidence="13 14" key="1">
    <citation type="journal article" date="2013" name="PLoS ONE">
        <title>Identification and characterization of three novel lipases belonging to families II and V from Anaerovibrio lipolyticus 5ST.</title>
        <authorList>
            <person name="Prive F."/>
            <person name="Kaderbhai N.N."/>
            <person name="Girdwood S."/>
            <person name="Worgan H.J."/>
            <person name="Pinloche E."/>
            <person name="Scollan N.D."/>
            <person name="Huws S.A."/>
            <person name="Newbold C.J."/>
        </authorList>
    </citation>
    <scope>NUCLEOTIDE SEQUENCE [LARGE SCALE GENOMIC DNA]</scope>
    <source>
        <strain evidence="13 14">5S</strain>
    </source>
</reference>
<evidence type="ECO:0000256" key="10">
    <source>
        <dbReference type="ARBA" id="ARBA00048721"/>
    </source>
</evidence>
<dbReference type="GO" id="GO:0004515">
    <property type="term" value="F:nicotinate-nucleotide adenylyltransferase activity"/>
    <property type="evidence" value="ECO:0007669"/>
    <property type="project" value="UniProtKB-UniRule"/>
</dbReference>
<dbReference type="eggNOG" id="COG1057">
    <property type="taxonomic scope" value="Bacteria"/>
</dbReference>
<evidence type="ECO:0000256" key="1">
    <source>
        <dbReference type="ARBA" id="ARBA00002324"/>
    </source>
</evidence>
<dbReference type="Gene3D" id="3.40.50.620">
    <property type="entry name" value="HUPs"/>
    <property type="match status" value="1"/>
</dbReference>
<accession>A0A0B2K395</accession>
<evidence type="ECO:0000256" key="8">
    <source>
        <dbReference type="ARBA" id="ARBA00022840"/>
    </source>
</evidence>
<dbReference type="GO" id="GO:0009435">
    <property type="term" value="P:NAD+ biosynthetic process"/>
    <property type="evidence" value="ECO:0007669"/>
    <property type="project" value="UniProtKB-UniRule"/>
</dbReference>
<evidence type="ECO:0000259" key="12">
    <source>
        <dbReference type="Pfam" id="PF01467"/>
    </source>
</evidence>
<proteinExistence type="inferred from homology"/>
<evidence type="ECO:0000313" key="14">
    <source>
        <dbReference type="Proteomes" id="UP000030993"/>
    </source>
</evidence>
<comment type="similarity">
    <text evidence="3 11">Belongs to the NadD family.</text>
</comment>
<keyword evidence="5 11" id="KW-0808">Transferase</keyword>
<evidence type="ECO:0000256" key="6">
    <source>
        <dbReference type="ARBA" id="ARBA00022695"/>
    </source>
</evidence>
<dbReference type="CDD" id="cd02165">
    <property type="entry name" value="NMNAT"/>
    <property type="match status" value="1"/>
</dbReference>
<evidence type="ECO:0000256" key="9">
    <source>
        <dbReference type="ARBA" id="ARBA00023027"/>
    </source>
</evidence>
<keyword evidence="7 11" id="KW-0547">Nucleotide-binding</keyword>
<evidence type="ECO:0000256" key="4">
    <source>
        <dbReference type="ARBA" id="ARBA00022642"/>
    </source>
</evidence>
<dbReference type="EC" id="2.7.7.18" evidence="11"/>
<dbReference type="PANTHER" id="PTHR39321:SF3">
    <property type="entry name" value="PHOSPHOPANTETHEINE ADENYLYLTRANSFERASE"/>
    <property type="match status" value="1"/>
</dbReference>
<evidence type="ECO:0000256" key="3">
    <source>
        <dbReference type="ARBA" id="ARBA00009014"/>
    </source>
</evidence>
<dbReference type="UniPathway" id="UPA00253">
    <property type="reaction ID" value="UER00332"/>
</dbReference>
<dbReference type="RefSeq" id="WP_039206617.1">
    <property type="nucleotide sequence ID" value="NZ_JSCE01000078.1"/>
</dbReference>
<dbReference type="AlphaFoldDB" id="A0A0B2K395"/>
<dbReference type="STRING" id="82374.NZ47_03765"/>
<dbReference type="EMBL" id="JSCE01000078">
    <property type="protein sequence ID" value="KHM52607.1"/>
    <property type="molecule type" value="Genomic_DNA"/>
</dbReference>
<keyword evidence="8 11" id="KW-0067">ATP-binding</keyword>
<dbReference type="InterPro" id="IPR014729">
    <property type="entry name" value="Rossmann-like_a/b/a_fold"/>
</dbReference>
<feature type="domain" description="Cytidyltransferase-like" evidence="12">
    <location>
        <begin position="9"/>
        <end position="177"/>
    </location>
</feature>
<evidence type="ECO:0000256" key="11">
    <source>
        <dbReference type="HAMAP-Rule" id="MF_00244"/>
    </source>
</evidence>
<evidence type="ECO:0000256" key="7">
    <source>
        <dbReference type="ARBA" id="ARBA00022741"/>
    </source>
</evidence>
<sequence length="204" mass="23196">MGKKKRLGIMGGTFDPIHVGHLMTAEAVRDEYNLDKVIFIPAAVPPHKQQQSVTMAKHRYVMTVLATCSNPNFEVSDIEMNRPGPSYTIDTISQLITQYGKGTEFFFITGADAIQEIHTWDRIDELLELCHFIGASRQGCLPDVNQIKESFGELGKRKIHRLETPELEISSTDIRNRIKKGYSIKYIVPSSVEQYIYKEGLYKD</sequence>
<keyword evidence="14" id="KW-1185">Reference proteome</keyword>
<comment type="catalytic activity">
    <reaction evidence="10 11">
        <text>nicotinate beta-D-ribonucleotide + ATP + H(+) = deamido-NAD(+) + diphosphate</text>
        <dbReference type="Rhea" id="RHEA:22860"/>
        <dbReference type="ChEBI" id="CHEBI:15378"/>
        <dbReference type="ChEBI" id="CHEBI:30616"/>
        <dbReference type="ChEBI" id="CHEBI:33019"/>
        <dbReference type="ChEBI" id="CHEBI:57502"/>
        <dbReference type="ChEBI" id="CHEBI:58437"/>
        <dbReference type="EC" id="2.7.7.18"/>
    </reaction>
</comment>
<dbReference type="Proteomes" id="UP000030993">
    <property type="component" value="Unassembled WGS sequence"/>
</dbReference>
<keyword evidence="9 11" id="KW-0520">NAD</keyword>
<protein>
    <recommendedName>
        <fullName evidence="11">Probable nicotinate-nucleotide adenylyltransferase</fullName>
        <ecNumber evidence="11">2.7.7.18</ecNumber>
    </recommendedName>
    <alternativeName>
        <fullName evidence="11">Deamido-NAD(+) diphosphorylase</fullName>
    </alternativeName>
    <alternativeName>
        <fullName evidence="11">Deamido-NAD(+) pyrophosphorylase</fullName>
    </alternativeName>
    <alternativeName>
        <fullName evidence="11">Nicotinate mononucleotide adenylyltransferase</fullName>
        <shortName evidence="11">NaMN adenylyltransferase</shortName>
    </alternativeName>
</protein>
<dbReference type="NCBIfam" id="TIGR00482">
    <property type="entry name" value="nicotinate (nicotinamide) nucleotide adenylyltransferase"/>
    <property type="match status" value="1"/>
</dbReference>
<dbReference type="NCBIfam" id="NF000840">
    <property type="entry name" value="PRK00071.1-3"/>
    <property type="match status" value="1"/>
</dbReference>
<evidence type="ECO:0000256" key="5">
    <source>
        <dbReference type="ARBA" id="ARBA00022679"/>
    </source>
</evidence>
<dbReference type="FunFam" id="3.40.50.620:FF:000039">
    <property type="entry name" value="Probable nicotinate-nucleotide adenylyltransferase"/>
    <property type="match status" value="1"/>
</dbReference>
<dbReference type="GO" id="GO:0005524">
    <property type="term" value="F:ATP binding"/>
    <property type="evidence" value="ECO:0007669"/>
    <property type="project" value="UniProtKB-KW"/>
</dbReference>
<evidence type="ECO:0000313" key="13">
    <source>
        <dbReference type="EMBL" id="KHM52607.1"/>
    </source>
</evidence>
<name>A0A0B2K395_9FIRM</name>
<evidence type="ECO:0000256" key="2">
    <source>
        <dbReference type="ARBA" id="ARBA00005019"/>
    </source>
</evidence>
<dbReference type="HAMAP" id="MF_00244">
    <property type="entry name" value="NaMN_adenylyltr"/>
    <property type="match status" value="1"/>
</dbReference>
<comment type="pathway">
    <text evidence="2 11">Cofactor biosynthesis; NAD(+) biosynthesis; deamido-NAD(+) from nicotinate D-ribonucleotide: step 1/1.</text>
</comment>
<organism evidence="13 14">
    <name type="scientific">Anaerovibrio lipolyticus</name>
    <dbReference type="NCBI Taxonomy" id="82374"/>
    <lineage>
        <taxon>Bacteria</taxon>
        <taxon>Bacillati</taxon>
        <taxon>Bacillota</taxon>
        <taxon>Negativicutes</taxon>
        <taxon>Selenomonadales</taxon>
        <taxon>Selenomonadaceae</taxon>
        <taxon>Anaerovibrio</taxon>
    </lineage>
</organism>
<dbReference type="PANTHER" id="PTHR39321">
    <property type="entry name" value="NICOTINATE-NUCLEOTIDE ADENYLYLTRANSFERASE-RELATED"/>
    <property type="match status" value="1"/>
</dbReference>